<feature type="transmembrane region" description="Helical" evidence="1">
    <location>
        <begin position="52"/>
        <end position="76"/>
    </location>
</feature>
<comment type="caution">
    <text evidence="2">The sequence shown here is derived from an EMBL/GenBank/DDBJ whole genome shotgun (WGS) entry which is preliminary data.</text>
</comment>
<evidence type="ECO:0000313" key="3">
    <source>
        <dbReference type="Proteomes" id="UP000324222"/>
    </source>
</evidence>
<evidence type="ECO:0000313" key="2">
    <source>
        <dbReference type="EMBL" id="MPC09946.1"/>
    </source>
</evidence>
<organism evidence="2 3">
    <name type="scientific">Portunus trituberculatus</name>
    <name type="common">Swimming crab</name>
    <name type="synonym">Neptunus trituberculatus</name>
    <dbReference type="NCBI Taxonomy" id="210409"/>
    <lineage>
        <taxon>Eukaryota</taxon>
        <taxon>Metazoa</taxon>
        <taxon>Ecdysozoa</taxon>
        <taxon>Arthropoda</taxon>
        <taxon>Crustacea</taxon>
        <taxon>Multicrustacea</taxon>
        <taxon>Malacostraca</taxon>
        <taxon>Eumalacostraca</taxon>
        <taxon>Eucarida</taxon>
        <taxon>Decapoda</taxon>
        <taxon>Pleocyemata</taxon>
        <taxon>Brachyura</taxon>
        <taxon>Eubrachyura</taxon>
        <taxon>Portunoidea</taxon>
        <taxon>Portunidae</taxon>
        <taxon>Portuninae</taxon>
        <taxon>Portunus</taxon>
    </lineage>
</organism>
<keyword evidence="3" id="KW-1185">Reference proteome</keyword>
<keyword evidence="1" id="KW-1133">Transmembrane helix</keyword>
<gene>
    <name evidence="2" type="ORF">E2C01_002566</name>
</gene>
<dbReference type="Proteomes" id="UP000324222">
    <property type="component" value="Unassembled WGS sequence"/>
</dbReference>
<keyword evidence="1" id="KW-0472">Membrane</keyword>
<accession>A0A5B7CNL0</accession>
<name>A0A5B7CNL0_PORTR</name>
<sequence length="162" mass="19135">MMTSYLDHGGWRRRRWPRLGGMVRLPLQVRVRLRVSSISCSSQFFSEFRQHFLVWNVINVIYVLFVQNVLFLWNIYASDTFVMPRRSIILWSSPAGPAAPWYEYLRTLLLDLGLLHYAIWVPAARARQQPHSGRVQRSSITYVIHFLRSVNENVFLNLRKEG</sequence>
<keyword evidence="1" id="KW-0812">Transmembrane</keyword>
<proteinExistence type="predicted"/>
<protein>
    <submittedName>
        <fullName evidence="2">Uncharacterized protein</fullName>
    </submittedName>
</protein>
<reference evidence="2 3" key="1">
    <citation type="submission" date="2019-05" db="EMBL/GenBank/DDBJ databases">
        <title>Another draft genome of Portunus trituberculatus and its Hox gene families provides insights of decapod evolution.</title>
        <authorList>
            <person name="Jeong J.-H."/>
            <person name="Song I."/>
            <person name="Kim S."/>
            <person name="Choi T."/>
            <person name="Kim D."/>
            <person name="Ryu S."/>
            <person name="Kim W."/>
        </authorList>
    </citation>
    <scope>NUCLEOTIDE SEQUENCE [LARGE SCALE GENOMIC DNA]</scope>
    <source>
        <tissue evidence="2">Muscle</tissue>
    </source>
</reference>
<dbReference type="AlphaFoldDB" id="A0A5B7CNL0"/>
<dbReference type="EMBL" id="VSRR010000094">
    <property type="protein sequence ID" value="MPC09946.1"/>
    <property type="molecule type" value="Genomic_DNA"/>
</dbReference>
<evidence type="ECO:0000256" key="1">
    <source>
        <dbReference type="SAM" id="Phobius"/>
    </source>
</evidence>